<feature type="compositionally biased region" description="Basic and acidic residues" evidence="1">
    <location>
        <begin position="91"/>
        <end position="102"/>
    </location>
</feature>
<keyword evidence="3" id="KW-1185">Reference proteome</keyword>
<evidence type="ECO:0000256" key="1">
    <source>
        <dbReference type="SAM" id="MobiDB-lite"/>
    </source>
</evidence>
<dbReference type="Proteomes" id="UP000507470">
    <property type="component" value="Unassembled WGS sequence"/>
</dbReference>
<dbReference type="EMBL" id="CACVKT020006488">
    <property type="protein sequence ID" value="CAC5402071.1"/>
    <property type="molecule type" value="Genomic_DNA"/>
</dbReference>
<gene>
    <name evidence="2" type="ORF">MCOR_36070</name>
</gene>
<sequence>MPTYLIDYFNVFQTCGSTTFCSLMGQQMSVDDQDEGFKNIISRMLQEADEENDSSKVNCGKKSNEKFIIDSGVGLENKVKVNNFEQSTINEQKDKEKTELNDTKTGSELTDDVYKKSHLEPNDDLFEKSHADFRENKTLGMSVSSDLRKSTENAQAPNLQNVKQEQDTDVSGCLEKDSLKITREKESISATGTKTVTRTEMANEKLKEISTKNNAKDKPKSLETVFLKDRIDNLITSCLSSKSYESDIEMKNKSVVDSNQTTLQLIKQENRDAFESNLSHSLSSNHEEVNKIVQDNSTNLVQSQNCKTGNLEHVHNVENQNNLKMEINTQGLSKQKEGNRETTTFQTLIEKVLDNSLQKTKSVNSGPNSNGCKQVEDNVRQIPDSRIPNRNHLHTIKNEIRNELLVKDTSDRPRTESKPSDDMSINKSKVVYLKDHIEKVLEKSFQNSSKKDIEEIRVQNRTPSKLPDERFQHKENDLRTIHREHSQSLVGEPVRHYRDRSHSFSAQEASLEIKRHKSLEAYDLEHLGPPKLIKVSIFILMSTEIKVVIFSHLE</sequence>
<dbReference type="AlphaFoldDB" id="A0A6J8D2S1"/>
<evidence type="ECO:0000313" key="3">
    <source>
        <dbReference type="Proteomes" id="UP000507470"/>
    </source>
</evidence>
<accession>A0A6J8D2S1</accession>
<feature type="region of interest" description="Disordered" evidence="1">
    <location>
        <begin position="404"/>
        <end position="423"/>
    </location>
</feature>
<proteinExistence type="predicted"/>
<organism evidence="2 3">
    <name type="scientific">Mytilus coruscus</name>
    <name type="common">Sea mussel</name>
    <dbReference type="NCBI Taxonomy" id="42192"/>
    <lineage>
        <taxon>Eukaryota</taxon>
        <taxon>Metazoa</taxon>
        <taxon>Spiralia</taxon>
        <taxon>Lophotrochozoa</taxon>
        <taxon>Mollusca</taxon>
        <taxon>Bivalvia</taxon>
        <taxon>Autobranchia</taxon>
        <taxon>Pteriomorphia</taxon>
        <taxon>Mytilida</taxon>
        <taxon>Mytiloidea</taxon>
        <taxon>Mytilidae</taxon>
        <taxon>Mytilinae</taxon>
        <taxon>Mytilus</taxon>
    </lineage>
</organism>
<reference evidence="2 3" key="1">
    <citation type="submission" date="2020-06" db="EMBL/GenBank/DDBJ databases">
        <authorList>
            <person name="Li R."/>
            <person name="Bekaert M."/>
        </authorList>
    </citation>
    <scope>NUCLEOTIDE SEQUENCE [LARGE SCALE GENOMIC DNA]</scope>
    <source>
        <strain evidence="3">wild</strain>
    </source>
</reference>
<feature type="region of interest" description="Disordered" evidence="1">
    <location>
        <begin position="90"/>
        <end position="115"/>
    </location>
</feature>
<feature type="compositionally biased region" description="Basic and acidic residues" evidence="1">
    <location>
        <begin position="404"/>
        <end position="421"/>
    </location>
</feature>
<protein>
    <submittedName>
        <fullName evidence="2">Uncharacterized protein</fullName>
    </submittedName>
</protein>
<feature type="region of interest" description="Disordered" evidence="1">
    <location>
        <begin position="146"/>
        <end position="170"/>
    </location>
</feature>
<feature type="compositionally biased region" description="Polar residues" evidence="1">
    <location>
        <begin position="152"/>
        <end position="163"/>
    </location>
</feature>
<evidence type="ECO:0000313" key="2">
    <source>
        <dbReference type="EMBL" id="CAC5402071.1"/>
    </source>
</evidence>
<name>A0A6J8D2S1_MYTCO</name>